<dbReference type="STRING" id="247523.B0W48_18865"/>
<name>A0A1Q2H2T8_9GAMM</name>
<organism evidence="2 3">
    <name type="scientific">Pseudoalteromonas aliena</name>
    <dbReference type="NCBI Taxonomy" id="247523"/>
    <lineage>
        <taxon>Bacteria</taxon>
        <taxon>Pseudomonadati</taxon>
        <taxon>Pseudomonadota</taxon>
        <taxon>Gammaproteobacteria</taxon>
        <taxon>Alteromonadales</taxon>
        <taxon>Pseudoalteromonadaceae</taxon>
        <taxon>Pseudoalteromonas</taxon>
    </lineage>
</organism>
<dbReference type="InterPro" id="IPR021241">
    <property type="entry name" value="CsiV"/>
</dbReference>
<keyword evidence="1" id="KW-0732">Signal</keyword>
<gene>
    <name evidence="2" type="ORF">B0W48_18865</name>
</gene>
<evidence type="ECO:0008006" key="4">
    <source>
        <dbReference type="Google" id="ProtNLM"/>
    </source>
</evidence>
<evidence type="ECO:0000313" key="3">
    <source>
        <dbReference type="Proteomes" id="UP000188243"/>
    </source>
</evidence>
<dbReference type="KEGG" id="paln:B0W48_18865"/>
<proteinExistence type="predicted"/>
<feature type="signal peptide" evidence="1">
    <location>
        <begin position="1"/>
        <end position="20"/>
    </location>
</feature>
<dbReference type="Proteomes" id="UP000188243">
    <property type="component" value="Chromosome"/>
</dbReference>
<evidence type="ECO:0000256" key="1">
    <source>
        <dbReference type="SAM" id="SignalP"/>
    </source>
</evidence>
<accession>A0A1Q2H2T8</accession>
<reference evidence="2 3" key="1">
    <citation type="submission" date="2017-02" db="EMBL/GenBank/DDBJ databases">
        <title>Complete genome sequence of the cold-active Pseudoalteromonas aliena strain EH1 isolated from Arctic seawater.</title>
        <authorList>
            <person name="Kim E."/>
            <person name="Heo E."/>
            <person name="Kim H."/>
            <person name="Kim D."/>
        </authorList>
    </citation>
    <scope>NUCLEOTIDE SEQUENCE [LARGE SCALE GENOMIC DNA]</scope>
    <source>
        <strain evidence="2 3">EH1</strain>
    </source>
</reference>
<dbReference type="EMBL" id="CP019628">
    <property type="protein sequence ID" value="AQQ01663.1"/>
    <property type="molecule type" value="Genomic_DNA"/>
</dbReference>
<sequence>MLLKKSLVILCCLFSSTAFAERWFEVEVLIFKQRPAPYLQEDFSLKHKAIADKNTLDLLTPLYTEQAKQACIDGDERFQTRSFTDSLVDVNPQSSVCDESIDYLQSYDELPVTPFVETQETMEQTYLLSSEQLQFTAQYAQLSRKGLTPLLHTGWRFEGASKSRSPSMHLIAGQHFTNDLNTIPSYANPDFISLLNAQPALFNAPDKPNVEWELDGLFKIHLRHYLFITADFDISQKLENGDIESARFSQFRRVISGEVHYLDHPRMGVIVQIRKFNH</sequence>
<dbReference type="RefSeq" id="WP_077538293.1">
    <property type="nucleotide sequence ID" value="NZ_CP019628.1"/>
</dbReference>
<protein>
    <recommendedName>
        <fullName evidence="4">Orphan protein</fullName>
    </recommendedName>
</protein>
<evidence type="ECO:0000313" key="2">
    <source>
        <dbReference type="EMBL" id="AQQ01663.1"/>
    </source>
</evidence>
<dbReference type="AlphaFoldDB" id="A0A1Q2H2T8"/>
<dbReference type="Pfam" id="PF10972">
    <property type="entry name" value="CsiV"/>
    <property type="match status" value="1"/>
</dbReference>
<feature type="chain" id="PRO_5012569096" description="Orphan protein" evidence="1">
    <location>
        <begin position="21"/>
        <end position="278"/>
    </location>
</feature>